<keyword evidence="6" id="KW-0804">Transcription</keyword>
<dbReference type="SUPFAM" id="SSF46689">
    <property type="entry name" value="Homeodomain-like"/>
    <property type="match status" value="1"/>
</dbReference>
<dbReference type="InterPro" id="IPR017930">
    <property type="entry name" value="Myb_dom"/>
</dbReference>
<evidence type="ECO:0000256" key="6">
    <source>
        <dbReference type="ARBA" id="ARBA00023163"/>
    </source>
</evidence>
<comment type="caution">
    <text evidence="12">The sequence shown here is derived from an EMBL/GenBank/DDBJ whole genome shotgun (WGS) entry which is preliminary data.</text>
</comment>
<dbReference type="Pfam" id="PF00072">
    <property type="entry name" value="Response_reg"/>
    <property type="match status" value="1"/>
</dbReference>
<keyword evidence="13" id="KW-1185">Reference proteome</keyword>
<feature type="compositionally biased region" description="Basic and acidic residues" evidence="9">
    <location>
        <begin position="221"/>
        <end position="232"/>
    </location>
</feature>
<dbReference type="FunFam" id="1.10.10.60:FF:000007">
    <property type="entry name" value="Two-component response regulator"/>
    <property type="match status" value="1"/>
</dbReference>
<evidence type="ECO:0000256" key="7">
    <source>
        <dbReference type="ARBA" id="ARBA00023242"/>
    </source>
</evidence>
<dbReference type="PANTHER" id="PTHR43874">
    <property type="entry name" value="TWO-COMPONENT RESPONSE REGULATOR"/>
    <property type="match status" value="1"/>
</dbReference>
<evidence type="ECO:0000259" key="11">
    <source>
        <dbReference type="PROSITE" id="PS51294"/>
    </source>
</evidence>
<dbReference type="SUPFAM" id="SSF52172">
    <property type="entry name" value="CheY-like"/>
    <property type="match status" value="1"/>
</dbReference>
<dbReference type="InterPro" id="IPR045279">
    <property type="entry name" value="ARR-like"/>
</dbReference>
<keyword evidence="3" id="KW-0902">Two-component regulatory system</keyword>
<dbReference type="AlphaFoldDB" id="A0AAD4SNH3"/>
<protein>
    <submittedName>
        <fullName evidence="12">Uncharacterized protein</fullName>
    </submittedName>
</protein>
<dbReference type="Gene3D" id="3.40.50.2300">
    <property type="match status" value="1"/>
</dbReference>
<dbReference type="Gene3D" id="1.10.10.60">
    <property type="entry name" value="Homeodomain-like"/>
    <property type="match status" value="1"/>
</dbReference>
<dbReference type="InterPro" id="IPR011006">
    <property type="entry name" value="CheY-like_superfamily"/>
</dbReference>
<proteinExistence type="predicted"/>
<dbReference type="PROSITE" id="PS51294">
    <property type="entry name" value="HTH_MYB"/>
    <property type="match status" value="1"/>
</dbReference>
<keyword evidence="4" id="KW-0805">Transcription regulation</keyword>
<gene>
    <name evidence="12" type="ORF">MKW98_004579</name>
</gene>
<evidence type="ECO:0000256" key="2">
    <source>
        <dbReference type="ARBA" id="ARBA00022553"/>
    </source>
</evidence>
<evidence type="ECO:0000256" key="3">
    <source>
        <dbReference type="ARBA" id="ARBA00023012"/>
    </source>
</evidence>
<sequence length="310" mass="34208">MDTDASSSSSSSSSNSLIVDNSESIDMRVSSSSSSTYGTKSAKQSRGVRVLLVDYDTIALHVILAMLKKFGYEAVGTTGGLHGLKLLREKPYYFDLVVAAVQMPGMSGLELLQRIKLEFTSLPVVLISNDTDPVMAAKGFSNGAGHLLRKPVTFYDVENMWLHVQKSKMDETVNKNRYKEQTGSAGQDSLRRKEKHRSVSGSPSGDDDGSKRVESRKRKGSCKDQSSDDKKNRSNTNKKRRVVWTAQLHTHFLNAIECLGVDSAVPKKILEYMKVPGLTRENVASHLQVLLPTYLVEESMTVKTSLDIIS</sequence>
<dbReference type="Proteomes" id="UP001202328">
    <property type="component" value="Unassembled WGS sequence"/>
</dbReference>
<dbReference type="NCBIfam" id="TIGR01557">
    <property type="entry name" value="myb_SHAQKYF"/>
    <property type="match status" value="1"/>
</dbReference>
<dbReference type="InterPro" id="IPR006447">
    <property type="entry name" value="Myb_dom_plants"/>
</dbReference>
<accession>A0AAD4SNH3</accession>
<evidence type="ECO:0000256" key="5">
    <source>
        <dbReference type="ARBA" id="ARBA00023159"/>
    </source>
</evidence>
<keyword evidence="7" id="KW-0539">Nucleus</keyword>
<comment type="subcellular location">
    <subcellularLocation>
        <location evidence="1">Nucleus</location>
    </subcellularLocation>
</comment>
<evidence type="ECO:0000256" key="4">
    <source>
        <dbReference type="ARBA" id="ARBA00023015"/>
    </source>
</evidence>
<dbReference type="GO" id="GO:0003677">
    <property type="term" value="F:DNA binding"/>
    <property type="evidence" value="ECO:0007669"/>
    <property type="project" value="InterPro"/>
</dbReference>
<dbReference type="PANTHER" id="PTHR43874:SF19">
    <property type="entry name" value="RESPONSE REGULATOR 23-RELATED"/>
    <property type="match status" value="1"/>
</dbReference>
<evidence type="ECO:0000313" key="13">
    <source>
        <dbReference type="Proteomes" id="UP001202328"/>
    </source>
</evidence>
<feature type="region of interest" description="Disordered" evidence="9">
    <location>
        <begin position="172"/>
        <end position="241"/>
    </location>
</feature>
<dbReference type="InterPro" id="IPR001789">
    <property type="entry name" value="Sig_transdc_resp-reg_receiver"/>
</dbReference>
<dbReference type="EMBL" id="JAJJMB010009125">
    <property type="protein sequence ID" value="KAI3916138.1"/>
    <property type="molecule type" value="Genomic_DNA"/>
</dbReference>
<dbReference type="GO" id="GO:0009736">
    <property type="term" value="P:cytokinin-activated signaling pathway"/>
    <property type="evidence" value="ECO:0007669"/>
    <property type="project" value="InterPro"/>
</dbReference>
<evidence type="ECO:0000313" key="12">
    <source>
        <dbReference type="EMBL" id="KAI3916138.1"/>
    </source>
</evidence>
<dbReference type="GO" id="GO:0005634">
    <property type="term" value="C:nucleus"/>
    <property type="evidence" value="ECO:0007669"/>
    <property type="project" value="UniProtKB-SubCell"/>
</dbReference>
<organism evidence="12 13">
    <name type="scientific">Papaver atlanticum</name>
    <dbReference type="NCBI Taxonomy" id="357466"/>
    <lineage>
        <taxon>Eukaryota</taxon>
        <taxon>Viridiplantae</taxon>
        <taxon>Streptophyta</taxon>
        <taxon>Embryophyta</taxon>
        <taxon>Tracheophyta</taxon>
        <taxon>Spermatophyta</taxon>
        <taxon>Magnoliopsida</taxon>
        <taxon>Ranunculales</taxon>
        <taxon>Papaveraceae</taxon>
        <taxon>Papaveroideae</taxon>
        <taxon>Papaver</taxon>
    </lineage>
</organism>
<dbReference type="GO" id="GO:0000160">
    <property type="term" value="P:phosphorelay signal transduction system"/>
    <property type="evidence" value="ECO:0007669"/>
    <property type="project" value="UniProtKB-KW"/>
</dbReference>
<name>A0AAD4SNH3_9MAGN</name>
<evidence type="ECO:0000256" key="9">
    <source>
        <dbReference type="SAM" id="MobiDB-lite"/>
    </source>
</evidence>
<dbReference type="SMART" id="SM00448">
    <property type="entry name" value="REC"/>
    <property type="match status" value="1"/>
</dbReference>
<keyword evidence="5" id="KW-0010">Activator</keyword>
<dbReference type="PROSITE" id="PS50110">
    <property type="entry name" value="RESPONSE_REGULATORY"/>
    <property type="match status" value="1"/>
</dbReference>
<dbReference type="InterPro" id="IPR009057">
    <property type="entry name" value="Homeodomain-like_sf"/>
</dbReference>
<evidence type="ECO:0000256" key="1">
    <source>
        <dbReference type="ARBA" id="ARBA00004123"/>
    </source>
</evidence>
<feature type="domain" description="Response regulatory" evidence="10">
    <location>
        <begin position="49"/>
        <end position="165"/>
    </location>
</feature>
<feature type="domain" description="HTH myb-type" evidence="11">
    <location>
        <begin position="236"/>
        <end position="295"/>
    </location>
</feature>
<evidence type="ECO:0000256" key="8">
    <source>
        <dbReference type="PROSITE-ProRule" id="PRU00169"/>
    </source>
</evidence>
<keyword evidence="2" id="KW-0597">Phosphoprotein</keyword>
<reference evidence="12" key="1">
    <citation type="submission" date="2022-04" db="EMBL/GenBank/DDBJ databases">
        <title>A functionally conserved STORR gene fusion in Papaver species that diverged 16.8 million years ago.</title>
        <authorList>
            <person name="Catania T."/>
        </authorList>
    </citation>
    <scope>NUCLEOTIDE SEQUENCE</scope>
    <source>
        <strain evidence="12">S-188037</strain>
    </source>
</reference>
<comment type="caution">
    <text evidence="8">Lacks conserved residue(s) required for the propagation of feature annotation.</text>
</comment>
<evidence type="ECO:0000259" key="10">
    <source>
        <dbReference type="PROSITE" id="PS50110"/>
    </source>
</evidence>